<dbReference type="InterPro" id="IPR050256">
    <property type="entry name" value="Glycosyltransferase_2"/>
</dbReference>
<comment type="similarity">
    <text evidence="1">Belongs to the glycosyltransferase 2 family.</text>
</comment>
<dbReference type="Gene3D" id="3.90.550.10">
    <property type="entry name" value="Spore Coat Polysaccharide Biosynthesis Protein SpsA, Chain A"/>
    <property type="match status" value="1"/>
</dbReference>
<sequence>MQQLAFAGTIVDSYQIGNFFDVSPAFSGLLVGLFMAGGGVGTSCMMLVLQTRPSAWKSFRAIVLGCQVMDTCAVLMYTLLLVLAVNVQLPSAWIYFLAVTRFAWGLGPGVTGQLAGVTITKVTPPHEIVEKMQSLQFWQTLGLGLGPFIAALAIFAQGALGASAPYRLCAAPAALASLQISSTFILWKLCPDSVEEWSSGGKEGTSSGPQRHSSKIQQLLFLISCFLLCALRGYAVAGAEVGTAMLLEVPYGWNRHSIGFLVSGAFLASIPLRSVYFSIKGLFSTIEWIRILSVVAMAGTLLLFSRVALIPDGLMLVGADAIMFPSLYLAEGLTRGLMLQFAKDSTVLSSNQASFLAIVLNNCARTVAPWLSRKHISTGDPAEGQDLFATGQLLSCVLFLAIFELGIRHMLDAPVLVIGLPSLNEADNIEAVTKVVDAGCRQHFPNHRCILVNADCQSSDGTSDIFAQTSTHSQKVVLRTALPAQGKGAALRLVFEYMLQVDAEFGLCLDTDVTSITPDWIKSFSLALPYDFAAPRYARHRLDGFITNLLIYPSICAVFGCDVRQGIGGDFGFSRRAAEAFLSKPWHPKVEKYGIDIFMTTTVLKKGFSIGEVELPAKVHSPSLPKLKKMLASPLVGL</sequence>
<accession>A0A812MKL5</accession>
<evidence type="ECO:0000256" key="4">
    <source>
        <dbReference type="SAM" id="Phobius"/>
    </source>
</evidence>
<keyword evidence="7" id="KW-1185">Reference proteome</keyword>
<dbReference type="Pfam" id="PF21969">
    <property type="entry name" value="MGS_GT"/>
    <property type="match status" value="1"/>
</dbReference>
<name>A0A812MKL5_9DINO</name>
<evidence type="ECO:0000259" key="5">
    <source>
        <dbReference type="Pfam" id="PF21969"/>
    </source>
</evidence>
<dbReference type="SUPFAM" id="SSF103473">
    <property type="entry name" value="MFS general substrate transporter"/>
    <property type="match status" value="1"/>
</dbReference>
<organism evidence="6 7">
    <name type="scientific">Symbiodinium natans</name>
    <dbReference type="NCBI Taxonomy" id="878477"/>
    <lineage>
        <taxon>Eukaryota</taxon>
        <taxon>Sar</taxon>
        <taxon>Alveolata</taxon>
        <taxon>Dinophyceae</taxon>
        <taxon>Suessiales</taxon>
        <taxon>Symbiodiniaceae</taxon>
        <taxon>Symbiodinium</taxon>
    </lineage>
</organism>
<proteinExistence type="inferred from homology"/>
<feature type="transmembrane region" description="Helical" evidence="4">
    <location>
        <begin position="61"/>
        <end position="87"/>
    </location>
</feature>
<evidence type="ECO:0000313" key="7">
    <source>
        <dbReference type="Proteomes" id="UP000604046"/>
    </source>
</evidence>
<feature type="transmembrane region" description="Helical" evidence="4">
    <location>
        <begin position="137"/>
        <end position="158"/>
    </location>
</feature>
<feature type="transmembrane region" description="Helical" evidence="4">
    <location>
        <begin position="219"/>
        <end position="237"/>
    </location>
</feature>
<dbReference type="InterPro" id="IPR036259">
    <property type="entry name" value="MFS_trans_sf"/>
</dbReference>
<evidence type="ECO:0000313" key="6">
    <source>
        <dbReference type="EMBL" id="CAE7271947.1"/>
    </source>
</evidence>
<keyword evidence="3" id="KW-0808">Transferase</keyword>
<keyword evidence="4" id="KW-1133">Transmembrane helix</keyword>
<protein>
    <submittedName>
        <fullName evidence="6">Ggs protein</fullName>
    </submittedName>
</protein>
<dbReference type="SUPFAM" id="SSF53448">
    <property type="entry name" value="Nucleotide-diphospho-sugar transferases"/>
    <property type="match status" value="1"/>
</dbReference>
<dbReference type="EMBL" id="CAJNDS010001669">
    <property type="protein sequence ID" value="CAE7271947.1"/>
    <property type="molecule type" value="Genomic_DNA"/>
</dbReference>
<feature type="transmembrane region" description="Helical" evidence="4">
    <location>
        <begin position="257"/>
        <end position="276"/>
    </location>
</feature>
<feature type="transmembrane region" description="Helical" evidence="4">
    <location>
        <begin position="288"/>
        <end position="307"/>
    </location>
</feature>
<feature type="transmembrane region" description="Helical" evidence="4">
    <location>
        <begin position="25"/>
        <end position="49"/>
    </location>
</feature>
<keyword evidence="4" id="KW-0812">Transmembrane</keyword>
<keyword evidence="2" id="KW-0328">Glycosyltransferase</keyword>
<dbReference type="InterPro" id="IPR054145">
    <property type="entry name" value="MGS_GT"/>
</dbReference>
<dbReference type="Proteomes" id="UP000604046">
    <property type="component" value="Unassembled WGS sequence"/>
</dbReference>
<dbReference type="InterPro" id="IPR029044">
    <property type="entry name" value="Nucleotide-diphossugar_trans"/>
</dbReference>
<evidence type="ECO:0000256" key="3">
    <source>
        <dbReference type="ARBA" id="ARBA00022679"/>
    </source>
</evidence>
<dbReference type="AlphaFoldDB" id="A0A812MKL5"/>
<dbReference type="PANTHER" id="PTHR48090">
    <property type="entry name" value="UNDECAPRENYL-PHOSPHATE 4-DEOXY-4-FORMAMIDO-L-ARABINOSE TRANSFERASE-RELATED"/>
    <property type="match status" value="1"/>
</dbReference>
<dbReference type="PANTHER" id="PTHR48090:SF10">
    <property type="entry name" value="GLUCOSYL-3-PHOSPHOGLYCERATE SYNTHASE"/>
    <property type="match status" value="1"/>
</dbReference>
<reference evidence="6" key="1">
    <citation type="submission" date="2021-02" db="EMBL/GenBank/DDBJ databases">
        <authorList>
            <person name="Dougan E. K."/>
            <person name="Rhodes N."/>
            <person name="Thang M."/>
            <person name="Chan C."/>
        </authorList>
    </citation>
    <scope>NUCLEOTIDE SEQUENCE</scope>
</reference>
<evidence type="ECO:0000256" key="2">
    <source>
        <dbReference type="ARBA" id="ARBA00022676"/>
    </source>
</evidence>
<dbReference type="GO" id="GO:0016757">
    <property type="term" value="F:glycosyltransferase activity"/>
    <property type="evidence" value="ECO:0007669"/>
    <property type="project" value="UniProtKB-KW"/>
</dbReference>
<dbReference type="OrthoDB" id="425509at2759"/>
<evidence type="ECO:0000256" key="1">
    <source>
        <dbReference type="ARBA" id="ARBA00006739"/>
    </source>
</evidence>
<keyword evidence="4" id="KW-0472">Membrane</keyword>
<gene>
    <name evidence="6" type="primary">ggs</name>
    <name evidence="6" type="ORF">SNAT2548_LOCUS14430</name>
</gene>
<comment type="caution">
    <text evidence="6">The sequence shown here is derived from an EMBL/GenBank/DDBJ whole genome shotgun (WGS) entry which is preliminary data.</text>
</comment>
<feature type="domain" description="Mannosylglycerate synthase GT" evidence="5">
    <location>
        <begin position="484"/>
        <end position="631"/>
    </location>
</feature>